<proteinExistence type="predicted"/>
<dbReference type="EMBL" id="CP063190">
    <property type="protein sequence ID" value="WCZ34192.1"/>
    <property type="molecule type" value="Genomic_DNA"/>
</dbReference>
<evidence type="ECO:0000313" key="2">
    <source>
        <dbReference type="Proteomes" id="UP001220577"/>
    </source>
</evidence>
<dbReference type="RefSeq" id="WP_034999541.1">
    <property type="nucleotide sequence ID" value="NZ_CP063190.1"/>
</dbReference>
<sequence>MNLSSQLNYNMHHGAEDLRTMLTTDITNNFLPASWQDSLNALSFSVIGLWDSIVRGVSVLL</sequence>
<evidence type="ECO:0000313" key="1">
    <source>
        <dbReference type="EMBL" id="WCZ34192.1"/>
    </source>
</evidence>
<accession>A0ABY7UBX8</accession>
<protein>
    <submittedName>
        <fullName evidence="1">Uncharacterized protein</fullName>
    </submittedName>
</protein>
<name>A0ABY7UBX8_9CORY</name>
<gene>
    <name evidence="1" type="ORF">CIHUM_03785</name>
</gene>
<reference evidence="1 2" key="1">
    <citation type="submission" date="2020-10" db="EMBL/GenBank/DDBJ databases">
        <title>Complete genome sequence of Corynebacterium ihumii DSM 45751.</title>
        <authorList>
            <person name="Ruckert C."/>
            <person name="Albersmeier A."/>
            <person name="Busche T."/>
            <person name="Jaenicke S."/>
            <person name="Winkler A."/>
            <person name="Friethjonsson O.H."/>
            <person name="Hreggviethsson G.O."/>
            <person name="Lambert C."/>
            <person name="Badcock D."/>
            <person name="Bernaerts K."/>
            <person name="Anne J."/>
            <person name="Economou A."/>
            <person name="Kalinowski J."/>
        </authorList>
    </citation>
    <scope>NUCLEOTIDE SEQUENCE [LARGE SCALE GENOMIC DNA]</scope>
    <source>
        <strain evidence="1 2">DSM 45751</strain>
    </source>
</reference>
<organism evidence="1 2">
    <name type="scientific">Corynebacterium ihumii</name>
    <dbReference type="NCBI Taxonomy" id="1232427"/>
    <lineage>
        <taxon>Bacteria</taxon>
        <taxon>Bacillati</taxon>
        <taxon>Actinomycetota</taxon>
        <taxon>Actinomycetes</taxon>
        <taxon>Mycobacteriales</taxon>
        <taxon>Corynebacteriaceae</taxon>
        <taxon>Corynebacterium</taxon>
    </lineage>
</organism>
<keyword evidence="2" id="KW-1185">Reference proteome</keyword>
<dbReference type="Proteomes" id="UP001220577">
    <property type="component" value="Chromosome"/>
</dbReference>